<keyword evidence="3" id="KW-1185">Reference proteome</keyword>
<dbReference type="InterPro" id="IPR012349">
    <property type="entry name" value="Split_barrel_FMN-bd"/>
</dbReference>
<dbReference type="PANTHER" id="PTHR34818">
    <property type="entry name" value="PROTEIN BLI-3"/>
    <property type="match status" value="1"/>
</dbReference>
<dbReference type="Gene3D" id="2.30.110.10">
    <property type="entry name" value="Electron Transport, Fmn-binding Protein, Chain A"/>
    <property type="match status" value="1"/>
</dbReference>
<evidence type="ECO:0000313" key="2">
    <source>
        <dbReference type="EMBL" id="GAA1532648.1"/>
    </source>
</evidence>
<protein>
    <submittedName>
        <fullName evidence="2">Pyridoxamine 5'-phosphate oxidase family protein</fullName>
    </submittedName>
</protein>
<gene>
    <name evidence="2" type="ORF">GCM10009762_03210</name>
</gene>
<organism evidence="2 3">
    <name type="scientific">Dermacoccus barathri</name>
    <dbReference type="NCBI Taxonomy" id="322601"/>
    <lineage>
        <taxon>Bacteria</taxon>
        <taxon>Bacillati</taxon>
        <taxon>Actinomycetota</taxon>
        <taxon>Actinomycetes</taxon>
        <taxon>Micrococcales</taxon>
        <taxon>Dermacoccaceae</taxon>
        <taxon>Dermacoccus</taxon>
    </lineage>
</organism>
<proteinExistence type="predicted"/>
<comment type="caution">
    <text evidence="2">The sequence shown here is derived from an EMBL/GenBank/DDBJ whole genome shotgun (WGS) entry which is preliminary data.</text>
</comment>
<dbReference type="EMBL" id="BAAANV010000013">
    <property type="protein sequence ID" value="GAA1532648.1"/>
    <property type="molecule type" value="Genomic_DNA"/>
</dbReference>
<dbReference type="InterPro" id="IPR052917">
    <property type="entry name" value="Stress-Dev_Protein"/>
</dbReference>
<evidence type="ECO:0000259" key="1">
    <source>
        <dbReference type="Pfam" id="PF16242"/>
    </source>
</evidence>
<dbReference type="Proteomes" id="UP001501288">
    <property type="component" value="Unassembled WGS sequence"/>
</dbReference>
<sequence>MTPDGAALALQESNVTPRRRFAPAETAIERFNMSEITQEQVVEIMRGERFVMMTSIADDGTLHSHPMTPKEVTDDADVWFFIGLQGEQAQALRTQPEVNLAFAETGSWLSVAGRVEFVEDRQKIDELWDDGVAAWFDGGKEDPNLGLIRFESDSAQFWGQPGGKVSALASIMKARVTGERPSAISATTEM</sequence>
<name>A0ABN2B5Z2_9MICO</name>
<evidence type="ECO:0000313" key="3">
    <source>
        <dbReference type="Proteomes" id="UP001501288"/>
    </source>
</evidence>
<reference evidence="2 3" key="1">
    <citation type="journal article" date="2019" name="Int. J. Syst. Evol. Microbiol.">
        <title>The Global Catalogue of Microorganisms (GCM) 10K type strain sequencing project: providing services to taxonomists for standard genome sequencing and annotation.</title>
        <authorList>
            <consortium name="The Broad Institute Genomics Platform"/>
            <consortium name="The Broad Institute Genome Sequencing Center for Infectious Disease"/>
            <person name="Wu L."/>
            <person name="Ma J."/>
        </authorList>
    </citation>
    <scope>NUCLEOTIDE SEQUENCE [LARGE SCALE GENOMIC DNA]</scope>
    <source>
        <strain evidence="2 3">JCM 14588</strain>
    </source>
</reference>
<accession>A0ABN2B5Z2</accession>
<dbReference type="SUPFAM" id="SSF50475">
    <property type="entry name" value="FMN-binding split barrel"/>
    <property type="match status" value="1"/>
</dbReference>
<dbReference type="PANTHER" id="PTHR34818:SF1">
    <property type="entry name" value="PROTEIN BLI-3"/>
    <property type="match status" value="1"/>
</dbReference>
<feature type="domain" description="General stress protein FMN-binding split barrel" evidence="1">
    <location>
        <begin position="38"/>
        <end position="181"/>
    </location>
</feature>
<dbReference type="InterPro" id="IPR038725">
    <property type="entry name" value="YdaG_split_barrel_FMN-bd"/>
</dbReference>
<dbReference type="Pfam" id="PF16242">
    <property type="entry name" value="Pyrid_ox_like"/>
    <property type="match status" value="1"/>
</dbReference>